<evidence type="ECO:0000313" key="6">
    <source>
        <dbReference type="Proteomes" id="UP000037247"/>
    </source>
</evidence>
<dbReference type="Proteomes" id="UP000037247">
    <property type="component" value="Unassembled WGS sequence"/>
</dbReference>
<sequence>MRTLVVSTLALLLAAVGIAVAPQAHASDAFTVTTLHFDAAHDSGPRCDVVGDLYVPQGVSPSNLAPAALTTNGFGGSKDSQAPLARMYASRGYVVLAYSGLGFGGSSCRITFDSPIPDGAAASRLVSYLGGATGIAFRDAAHTKPAPRLDAVVHDGVDHSGTRRSDDPRVGMIGGSYGGHIQFAAASVDPRIDAIVPMVTWNDLSYSLSPNNTGQSVGVSTPTQGAVKINWSASLAAAGLMSGVQHASVEPQRLTGCPDFPAAVCSALVGSATSGTVDRSVLDGFRRGSVASFLDRVTIPTLLVQGQKDTLFNIQEALATYRGLSAKGVPTAMIWFSGGHSGTPATGDYSSTTPNPDTQYVTQRAVGWLDHYLKGSGPGTGPRFAYYRDWIDYRGIATPAYATAGSVDVGSRVQYALSGATGLVPLATPPRPGTARLRTPPAGLPTTHDVPDALGLISLPERDVAGTYAQWDTAPLRSALDVVGTPTLRLRVSAPLDVGAPLADQLVLFARIVDVGADGSSTTVGNLVAPVRISDPRVPMTITIPAFVHRFDPGHRLRLVVSGGSTNYRGGMRPIPVSIDAGPDQILRLPIA</sequence>
<keyword evidence="3" id="KW-0732">Signal</keyword>
<gene>
    <name evidence="5" type="ORF">ABW18_18945</name>
</gene>
<proteinExistence type="inferred from homology"/>
<comment type="similarity">
    <text evidence="1">Belongs to the AB hydrolase superfamily.</text>
</comment>
<protein>
    <submittedName>
        <fullName evidence="5">ABC transporter ATP-binding protein</fullName>
    </submittedName>
</protein>
<dbReference type="Gene3D" id="2.60.120.260">
    <property type="entry name" value="Galactose-binding domain-like"/>
    <property type="match status" value="1"/>
</dbReference>
<dbReference type="GO" id="GO:0005524">
    <property type="term" value="F:ATP binding"/>
    <property type="evidence" value="ECO:0007669"/>
    <property type="project" value="UniProtKB-KW"/>
</dbReference>
<dbReference type="PANTHER" id="PTHR22946:SF9">
    <property type="entry name" value="POLYKETIDE TRANSFERASE AF380"/>
    <property type="match status" value="1"/>
</dbReference>
<dbReference type="InterPro" id="IPR000383">
    <property type="entry name" value="Xaa-Pro-like_dom"/>
</dbReference>
<accession>A0ABR5I813</accession>
<evidence type="ECO:0000256" key="3">
    <source>
        <dbReference type="SAM" id="SignalP"/>
    </source>
</evidence>
<feature type="chain" id="PRO_5045949976" evidence="3">
    <location>
        <begin position="27"/>
        <end position="592"/>
    </location>
</feature>
<dbReference type="Pfam" id="PF02129">
    <property type="entry name" value="Peptidase_S15"/>
    <property type="match status" value="1"/>
</dbReference>
<dbReference type="Pfam" id="PF08530">
    <property type="entry name" value="PepX_C"/>
    <property type="match status" value="1"/>
</dbReference>
<evidence type="ECO:0000313" key="5">
    <source>
        <dbReference type="EMBL" id="KNA89768.1"/>
    </source>
</evidence>
<dbReference type="RefSeq" id="WP_049700548.1">
    <property type="nucleotide sequence ID" value="NZ_LDTZ01000022.1"/>
</dbReference>
<organism evidence="5 6">
    <name type="scientific">Gordonia jacobaea</name>
    <dbReference type="NCBI Taxonomy" id="122202"/>
    <lineage>
        <taxon>Bacteria</taxon>
        <taxon>Bacillati</taxon>
        <taxon>Actinomycetota</taxon>
        <taxon>Actinomycetes</taxon>
        <taxon>Mycobacteriales</taxon>
        <taxon>Gordoniaceae</taxon>
        <taxon>Gordonia</taxon>
    </lineage>
</organism>
<dbReference type="InterPro" id="IPR013736">
    <property type="entry name" value="Xaa-Pro_dipept_C"/>
</dbReference>
<feature type="domain" description="Xaa-Pro dipeptidyl-peptidase C-terminal" evidence="4">
    <location>
        <begin position="366"/>
        <end position="587"/>
    </location>
</feature>
<keyword evidence="5" id="KW-0547">Nucleotide-binding</keyword>
<feature type="signal peptide" evidence="3">
    <location>
        <begin position="1"/>
        <end position="26"/>
    </location>
</feature>
<dbReference type="SUPFAM" id="SSF53474">
    <property type="entry name" value="alpha/beta-Hydrolases"/>
    <property type="match status" value="1"/>
</dbReference>
<dbReference type="EMBL" id="LDTZ01000022">
    <property type="protein sequence ID" value="KNA89768.1"/>
    <property type="molecule type" value="Genomic_DNA"/>
</dbReference>
<dbReference type="InterPro" id="IPR050261">
    <property type="entry name" value="FrsA_esterase"/>
</dbReference>
<dbReference type="Gene3D" id="3.40.50.1820">
    <property type="entry name" value="alpha/beta hydrolase"/>
    <property type="match status" value="2"/>
</dbReference>
<keyword evidence="6" id="KW-1185">Reference proteome</keyword>
<dbReference type="SMART" id="SM00939">
    <property type="entry name" value="PepX_C"/>
    <property type="match status" value="1"/>
</dbReference>
<reference evidence="5 6" key="1">
    <citation type="submission" date="2015-05" db="EMBL/GenBank/DDBJ databases">
        <title>Draft genome sequence of the bacterium Gordonia jacobaea a new member of the Gordonia genus.</title>
        <authorList>
            <person name="Jimenez-Galisteo G."/>
            <person name="Dominguez A."/>
            <person name="Munoz E."/>
            <person name="Vinas M."/>
        </authorList>
    </citation>
    <scope>NUCLEOTIDE SEQUENCE [LARGE SCALE GENOMIC DNA]</scope>
    <source>
        <strain evidence="6">mv1</strain>
    </source>
</reference>
<evidence type="ECO:0000259" key="4">
    <source>
        <dbReference type="SMART" id="SM00939"/>
    </source>
</evidence>
<name>A0ABR5I813_9ACTN</name>
<keyword evidence="2" id="KW-0378">Hydrolase</keyword>
<keyword evidence="5" id="KW-0067">ATP-binding</keyword>
<evidence type="ECO:0000256" key="1">
    <source>
        <dbReference type="ARBA" id="ARBA00008645"/>
    </source>
</evidence>
<dbReference type="SUPFAM" id="SSF49785">
    <property type="entry name" value="Galactose-binding domain-like"/>
    <property type="match status" value="1"/>
</dbReference>
<evidence type="ECO:0000256" key="2">
    <source>
        <dbReference type="ARBA" id="ARBA00022801"/>
    </source>
</evidence>
<dbReference type="InterPro" id="IPR008979">
    <property type="entry name" value="Galactose-bd-like_sf"/>
</dbReference>
<comment type="caution">
    <text evidence="5">The sequence shown here is derived from an EMBL/GenBank/DDBJ whole genome shotgun (WGS) entry which is preliminary data.</text>
</comment>
<dbReference type="InterPro" id="IPR029058">
    <property type="entry name" value="AB_hydrolase_fold"/>
</dbReference>
<dbReference type="PANTHER" id="PTHR22946">
    <property type="entry name" value="DIENELACTONE HYDROLASE DOMAIN-CONTAINING PROTEIN-RELATED"/>
    <property type="match status" value="1"/>
</dbReference>